<evidence type="ECO:0000256" key="7">
    <source>
        <dbReference type="ARBA" id="ARBA00023125"/>
    </source>
</evidence>
<evidence type="ECO:0000259" key="12">
    <source>
        <dbReference type="Pfam" id="PF04057"/>
    </source>
</evidence>
<dbReference type="PANTHER" id="PTHR47165:SF4">
    <property type="entry name" value="OS03G0429900 PROTEIN"/>
    <property type="match status" value="1"/>
</dbReference>
<dbReference type="GO" id="GO:0005662">
    <property type="term" value="C:DNA replication factor A complex"/>
    <property type="evidence" value="ECO:0007669"/>
    <property type="project" value="UniProtKB-ARBA"/>
</dbReference>
<sequence length="586" mass="65424">SIKAICHDETKNPLSKTPVLQLINIKAIQVNDSTRYRAIVSDGVNFMQAMLATNHTALVEQGQIKRHSIIRVDDYTCSVLTNKKVLIILTIEVLATDVDAKVGSPVAFDPSVSASTAPKQPEQPRIPEPQQRATSNNGASSGAYFSGVNVQLENSLTPIKNINPYQSRWTIKARVTQKAPIKNWHNNRGDGKLFSVNFLDQSGEIKATAFNDQVDRLYNIFEEGSVYYISKAKVTMARKQFSTIDNEYELTLEAGTEIELCGADTSIPQMNFKFIKISDLGSVEASTTIDAMGVVIQDSGTNEIVTKSTGRPTTKRELTIVDESGKSVRLTLWDKTAEEFDSSNNPIVACRGLRVSDFNGRSLSLSASGILKRNPDIPEANKLRQWYTERGQSVEQFDGYSNAMSSGGEFTGGSKKVNLLQVRTDEYGSGSRNDYFTFKGTVCYIKQESVAYAGCPDCRKKLLQEENGWRCEKCQKTHPSPDWKYILTMGINDSTSQIFFNTFDETGRVLMGMPATELMELKDRDTTAFQRVCNKALFKTYNFKGRAKSEVYNDQSRIKYTLMEASPIDFVKESQELVNSIEKLMI</sequence>
<dbReference type="NCBIfam" id="TIGR00617">
    <property type="entry name" value="rpa1"/>
    <property type="match status" value="1"/>
</dbReference>
<name>A0A367KWW3_RHIST</name>
<evidence type="ECO:0000256" key="10">
    <source>
        <dbReference type="SAM" id="MobiDB-lite"/>
    </source>
</evidence>
<proteinExistence type="inferred from homology"/>
<comment type="subunit">
    <text evidence="9">Component of the heterotrimeric canonical replication protein A complex (RPA).</text>
</comment>
<evidence type="ECO:0000256" key="1">
    <source>
        <dbReference type="ARBA" id="ARBA00004123"/>
    </source>
</evidence>
<dbReference type="GO" id="GO:0007004">
    <property type="term" value="P:telomere maintenance via telomerase"/>
    <property type="evidence" value="ECO:0007669"/>
    <property type="project" value="UniProtKB-ARBA"/>
</dbReference>
<dbReference type="OrthoDB" id="1751331at2759"/>
<feature type="domain" description="Replication factor-A protein 1 N-terminal" evidence="12">
    <location>
        <begin position="2"/>
        <end position="95"/>
    </location>
</feature>
<dbReference type="InterPro" id="IPR007199">
    <property type="entry name" value="Rep_factor-A_N"/>
</dbReference>
<keyword evidence="4 9" id="KW-0479">Metal-binding</keyword>
<reference evidence="15 16" key="1">
    <citation type="journal article" date="2018" name="G3 (Bethesda)">
        <title>Phylogenetic and Phylogenomic Definition of Rhizopus Species.</title>
        <authorList>
            <person name="Gryganskyi A.P."/>
            <person name="Golan J."/>
            <person name="Dolatabadi S."/>
            <person name="Mondo S."/>
            <person name="Robb S."/>
            <person name="Idnurm A."/>
            <person name="Muszewska A."/>
            <person name="Steczkiewicz K."/>
            <person name="Masonjones S."/>
            <person name="Liao H.L."/>
            <person name="Gajdeczka M.T."/>
            <person name="Anike F."/>
            <person name="Vuek A."/>
            <person name="Anishchenko I.M."/>
            <person name="Voigt K."/>
            <person name="de Hoog G.S."/>
            <person name="Smith M.E."/>
            <person name="Heitman J."/>
            <person name="Vilgalys R."/>
            <person name="Stajich J.E."/>
        </authorList>
    </citation>
    <scope>NUCLEOTIDE SEQUENCE [LARGE SCALE GENOMIC DNA]</scope>
    <source>
        <strain evidence="15 16">LSU 92-RS-03</strain>
    </source>
</reference>
<comment type="caution">
    <text evidence="15">The sequence shown here is derived from an EMBL/GenBank/DDBJ whole genome shotgun (WGS) entry which is preliminary data.</text>
</comment>
<protein>
    <recommendedName>
        <fullName evidence="9">Replication protein A subunit</fullName>
    </recommendedName>
</protein>
<organism evidence="15 16">
    <name type="scientific">Rhizopus stolonifer</name>
    <name type="common">Rhizopus nigricans</name>
    <dbReference type="NCBI Taxonomy" id="4846"/>
    <lineage>
        <taxon>Eukaryota</taxon>
        <taxon>Fungi</taxon>
        <taxon>Fungi incertae sedis</taxon>
        <taxon>Mucoromycota</taxon>
        <taxon>Mucoromycotina</taxon>
        <taxon>Mucoromycetes</taxon>
        <taxon>Mucorales</taxon>
        <taxon>Mucorineae</taxon>
        <taxon>Rhizopodaceae</taxon>
        <taxon>Rhizopus</taxon>
    </lineage>
</organism>
<keyword evidence="5 9" id="KW-0863">Zinc-finger</keyword>
<feature type="non-terminal residue" evidence="15">
    <location>
        <position position="1"/>
    </location>
</feature>
<comment type="similarity">
    <text evidence="2 9">Belongs to the replication factor A protein 1 family.</text>
</comment>
<feature type="region of interest" description="Disordered" evidence="10">
    <location>
        <begin position="109"/>
        <end position="138"/>
    </location>
</feature>
<dbReference type="CDD" id="cd04476">
    <property type="entry name" value="RPA1_DBD_C"/>
    <property type="match status" value="1"/>
</dbReference>
<dbReference type="Proteomes" id="UP000253551">
    <property type="component" value="Unassembled WGS sequence"/>
</dbReference>
<dbReference type="FunFam" id="2.40.50.140:FF:000064">
    <property type="entry name" value="Replication protein A subunit"/>
    <property type="match status" value="1"/>
</dbReference>
<comment type="subcellular location">
    <subcellularLocation>
        <location evidence="1 9">Nucleus</location>
    </subcellularLocation>
</comment>
<dbReference type="Pfam" id="PF16900">
    <property type="entry name" value="REPA_OB_2"/>
    <property type="match status" value="1"/>
</dbReference>
<comment type="function">
    <text evidence="9">As part of the replication protein A (RPA/RP-A), a single-stranded DNA-binding heterotrimeric complex, may play an essential role in DNA replication, recombination and repair. Binds and stabilizes single-stranded DNA intermediates, preventing complementary DNA reannealing and recruiting different proteins involved in DNA metabolism.</text>
</comment>
<evidence type="ECO:0000256" key="2">
    <source>
        <dbReference type="ARBA" id="ARBA00005690"/>
    </source>
</evidence>
<dbReference type="Pfam" id="PF04057">
    <property type="entry name" value="Rep-A_N"/>
    <property type="match status" value="1"/>
</dbReference>
<evidence type="ECO:0000313" key="16">
    <source>
        <dbReference type="Proteomes" id="UP000253551"/>
    </source>
</evidence>
<dbReference type="SUPFAM" id="SSF50249">
    <property type="entry name" value="Nucleic acid-binding proteins"/>
    <property type="match status" value="4"/>
</dbReference>
<dbReference type="STRING" id="4846.A0A367KWW3"/>
<evidence type="ECO:0000259" key="11">
    <source>
        <dbReference type="Pfam" id="PF01336"/>
    </source>
</evidence>
<dbReference type="EMBL" id="PJQM01000115">
    <property type="protein sequence ID" value="RCI06637.1"/>
    <property type="molecule type" value="Genomic_DNA"/>
</dbReference>
<evidence type="ECO:0000256" key="5">
    <source>
        <dbReference type="ARBA" id="ARBA00022771"/>
    </source>
</evidence>
<keyword evidence="8 9" id="KW-0539">Nucleus</keyword>
<dbReference type="InterPro" id="IPR031657">
    <property type="entry name" value="REPA_OB_2"/>
</dbReference>
<dbReference type="InterPro" id="IPR013955">
    <property type="entry name" value="Rep_factor-A_C"/>
</dbReference>
<evidence type="ECO:0000256" key="6">
    <source>
        <dbReference type="ARBA" id="ARBA00022833"/>
    </source>
</evidence>
<dbReference type="InterPro" id="IPR012340">
    <property type="entry name" value="NA-bd_OB-fold"/>
</dbReference>
<dbReference type="FunFam" id="2.40.50.140:FF:000090">
    <property type="entry name" value="Replication protein A subunit"/>
    <property type="match status" value="1"/>
</dbReference>
<dbReference type="InterPro" id="IPR004365">
    <property type="entry name" value="NA-bd_OB_tRNA"/>
</dbReference>
<dbReference type="GO" id="GO:0006260">
    <property type="term" value="P:DNA replication"/>
    <property type="evidence" value="ECO:0007669"/>
    <property type="project" value="UniProtKB-KW"/>
</dbReference>
<evidence type="ECO:0000256" key="9">
    <source>
        <dbReference type="RuleBase" id="RU364130"/>
    </source>
</evidence>
<dbReference type="GO" id="GO:0003677">
    <property type="term" value="F:DNA binding"/>
    <property type="evidence" value="ECO:0007669"/>
    <property type="project" value="UniProtKB-KW"/>
</dbReference>
<keyword evidence="3 9" id="KW-0235">DNA replication</keyword>
<dbReference type="AlphaFoldDB" id="A0A367KWW3"/>
<dbReference type="Gene3D" id="2.40.50.140">
    <property type="entry name" value="Nucleic acid-binding proteins"/>
    <property type="match status" value="4"/>
</dbReference>
<feature type="domain" description="Replication factor A C-terminal" evidence="13">
    <location>
        <begin position="435"/>
        <end position="577"/>
    </location>
</feature>
<evidence type="ECO:0000259" key="13">
    <source>
        <dbReference type="Pfam" id="PF08646"/>
    </source>
</evidence>
<feature type="domain" description="OB" evidence="11">
    <location>
        <begin position="169"/>
        <end position="251"/>
    </location>
</feature>
<gene>
    <name evidence="15" type="primary">RFA1_2</name>
    <name evidence="15" type="ORF">CU098_013777</name>
</gene>
<dbReference type="GO" id="GO:0008270">
    <property type="term" value="F:zinc ion binding"/>
    <property type="evidence" value="ECO:0007669"/>
    <property type="project" value="UniProtKB-KW"/>
</dbReference>
<dbReference type="PANTHER" id="PTHR47165">
    <property type="entry name" value="OS03G0429900 PROTEIN"/>
    <property type="match status" value="1"/>
</dbReference>
<dbReference type="GO" id="GO:0006310">
    <property type="term" value="P:DNA recombination"/>
    <property type="evidence" value="ECO:0007669"/>
    <property type="project" value="InterPro"/>
</dbReference>
<evidence type="ECO:0000259" key="14">
    <source>
        <dbReference type="Pfam" id="PF16900"/>
    </source>
</evidence>
<keyword evidence="7 9" id="KW-0238">DNA-binding</keyword>
<accession>A0A367KWW3</accession>
<dbReference type="Pfam" id="PF08646">
    <property type="entry name" value="Rep_fac-A_C"/>
    <property type="match status" value="1"/>
</dbReference>
<dbReference type="InterPro" id="IPR047192">
    <property type="entry name" value="Euk_RPA1_DBD_C"/>
</dbReference>
<dbReference type="CDD" id="cd04475">
    <property type="entry name" value="RPA1_DBD_B"/>
    <property type="match status" value="1"/>
</dbReference>
<keyword evidence="6 9" id="KW-0862">Zinc</keyword>
<dbReference type="CDD" id="cd04474">
    <property type="entry name" value="RPA1_DBD_A"/>
    <property type="match status" value="1"/>
</dbReference>
<evidence type="ECO:0000256" key="8">
    <source>
        <dbReference type="ARBA" id="ARBA00023242"/>
    </source>
</evidence>
<dbReference type="GO" id="GO:0006281">
    <property type="term" value="P:DNA repair"/>
    <property type="evidence" value="ECO:0007669"/>
    <property type="project" value="InterPro"/>
</dbReference>
<evidence type="ECO:0000256" key="4">
    <source>
        <dbReference type="ARBA" id="ARBA00022723"/>
    </source>
</evidence>
<evidence type="ECO:0000256" key="3">
    <source>
        <dbReference type="ARBA" id="ARBA00022705"/>
    </source>
</evidence>
<evidence type="ECO:0000313" key="15">
    <source>
        <dbReference type="EMBL" id="RCI06637.1"/>
    </source>
</evidence>
<dbReference type="GO" id="GO:0000781">
    <property type="term" value="C:chromosome, telomeric region"/>
    <property type="evidence" value="ECO:0007669"/>
    <property type="project" value="UniProtKB-ARBA"/>
</dbReference>
<dbReference type="CDD" id="cd04477">
    <property type="entry name" value="RPA1N"/>
    <property type="match status" value="1"/>
</dbReference>
<dbReference type="InterPro" id="IPR004591">
    <property type="entry name" value="Rfa1"/>
</dbReference>
<keyword evidence="16" id="KW-1185">Reference proteome</keyword>
<dbReference type="Pfam" id="PF01336">
    <property type="entry name" value="tRNA_anti-codon"/>
    <property type="match status" value="1"/>
</dbReference>
<feature type="domain" description="Replication protein A OB" evidence="14">
    <location>
        <begin position="277"/>
        <end position="372"/>
    </location>
</feature>
<dbReference type="FunFam" id="2.40.50.140:FF:000041">
    <property type="entry name" value="Replication protein A subunit"/>
    <property type="match status" value="1"/>
</dbReference>
<dbReference type="FunFam" id="2.40.50.140:FF:000117">
    <property type="entry name" value="Replication protein A subunit"/>
    <property type="match status" value="1"/>
</dbReference>